<name>A0B6H6_METTP</name>
<feature type="domain" description="Formylmethanofuran dehydrogenase subunit E" evidence="1">
    <location>
        <begin position="192"/>
        <end position="294"/>
    </location>
</feature>
<evidence type="ECO:0000313" key="3">
    <source>
        <dbReference type="Proteomes" id="UP000000674"/>
    </source>
</evidence>
<dbReference type="PANTHER" id="PTHR39418:SF1">
    <property type="entry name" value="DEHYDROGENASE"/>
    <property type="match status" value="1"/>
</dbReference>
<gene>
    <name evidence="2" type="ordered locus">Mthe_0509</name>
</gene>
<reference evidence="2 3" key="1">
    <citation type="submission" date="2006-10" db="EMBL/GenBank/DDBJ databases">
        <title>Complete sequence of Methanosaeta thermophila PT.</title>
        <authorList>
            <consortium name="US DOE Joint Genome Institute"/>
            <person name="Copeland A."/>
            <person name="Lucas S."/>
            <person name="Lapidus A."/>
            <person name="Barry K."/>
            <person name="Detter J.C."/>
            <person name="Glavina del Rio T."/>
            <person name="Hammon N."/>
            <person name="Israni S."/>
            <person name="Pitluck S."/>
            <person name="Chain P."/>
            <person name="Malfatti S."/>
            <person name="Shin M."/>
            <person name="Vergez L."/>
            <person name="Schmutz J."/>
            <person name="Larimer F."/>
            <person name="Land M."/>
            <person name="Hauser L."/>
            <person name="Kyrpides N."/>
            <person name="Kim E."/>
            <person name="Smith K.S."/>
            <person name="Ingram-Smith C."/>
            <person name="Richardson P."/>
        </authorList>
    </citation>
    <scope>NUCLEOTIDE SEQUENCE [LARGE SCALE GENOMIC DNA]</scope>
    <source>
        <strain evidence="3">DSM 6194 / JCM 14653 / NBRC 101360 / PT</strain>
    </source>
</reference>
<dbReference type="SUPFAM" id="SSF143555">
    <property type="entry name" value="FwdE-like"/>
    <property type="match status" value="2"/>
</dbReference>
<dbReference type="RefSeq" id="WP_011695698.1">
    <property type="nucleotide sequence ID" value="NC_008553.1"/>
</dbReference>
<dbReference type="KEGG" id="mtp:Mthe_0509"/>
<dbReference type="AlphaFoldDB" id="A0B6H6"/>
<dbReference type="Gene3D" id="3.30.1330.130">
    <property type="match status" value="2"/>
</dbReference>
<dbReference type="HOGENOM" id="CLU_064026_0_0_2"/>
<accession>A0B6H6</accession>
<dbReference type="Pfam" id="PF02663">
    <property type="entry name" value="FmdE"/>
    <property type="match status" value="1"/>
</dbReference>
<sequence>MMRYVLSSICITLVLISCAFADDAMIQEIGVKAAEKAMSELSFQKGDENILVLTNAGYAIVSGMTTQKALKGITETAGCSHGDGNLFQVLRPHWKPLWFYFFDKNSKEALYLEVKPEALSMSLEELKAASDDAVFSKISKANVDLDYLLNNTDEGNRTFNEKLFNGNEFSLVGISNVWARNASFDFIQATSFHDHLCPGVTSGYMIAKYVERELPINSSAESYKVIAVPPWCKDDALQILWDATVGKSGIFVMALTDTEKNALKAKYNQSDVAGIFVRWNDTAKQGDALVLSFNWTRMYELTETKDWKGPSWAPKLVMDVRMMDYWDEPEIAVSVIKRFQVDQNMLAQLQNAGMHPLKVAGVM</sequence>
<dbReference type="STRING" id="349307.Mthe_0509"/>
<dbReference type="InterPro" id="IPR003814">
    <property type="entry name" value="FmdEsu_dom"/>
</dbReference>
<protein>
    <recommendedName>
        <fullName evidence="1">Formylmethanofuran dehydrogenase subunit E domain-containing protein</fullName>
    </recommendedName>
</protein>
<keyword evidence="3" id="KW-1185">Reference proteome</keyword>
<dbReference type="InterPro" id="IPR053194">
    <property type="entry name" value="tRNA_methyltr_O"/>
</dbReference>
<evidence type="ECO:0000259" key="1">
    <source>
        <dbReference type="Pfam" id="PF02663"/>
    </source>
</evidence>
<dbReference type="OrthoDB" id="31120at2157"/>
<dbReference type="PROSITE" id="PS51257">
    <property type="entry name" value="PROKAR_LIPOPROTEIN"/>
    <property type="match status" value="1"/>
</dbReference>
<dbReference type="Proteomes" id="UP000000674">
    <property type="component" value="Chromosome"/>
</dbReference>
<organism evidence="2 3">
    <name type="scientific">Methanothrix thermoacetophila (strain DSM 6194 / JCM 14653 / NBRC 101360 / PT)</name>
    <name type="common">Methanosaeta thermophila</name>
    <dbReference type="NCBI Taxonomy" id="349307"/>
    <lineage>
        <taxon>Archaea</taxon>
        <taxon>Methanobacteriati</taxon>
        <taxon>Methanobacteriota</taxon>
        <taxon>Stenosarchaea group</taxon>
        <taxon>Methanomicrobia</taxon>
        <taxon>Methanotrichales</taxon>
        <taxon>Methanotrichaceae</taxon>
        <taxon>Methanothrix</taxon>
    </lineage>
</organism>
<evidence type="ECO:0000313" key="2">
    <source>
        <dbReference type="EMBL" id="ABK14300.1"/>
    </source>
</evidence>
<dbReference type="GeneID" id="4463422"/>
<dbReference type="PANTHER" id="PTHR39418">
    <property type="entry name" value="DEHYDROGENASE-RELATED"/>
    <property type="match status" value="1"/>
</dbReference>
<proteinExistence type="predicted"/>
<dbReference type="EMBL" id="CP000477">
    <property type="protein sequence ID" value="ABK14300.1"/>
    <property type="molecule type" value="Genomic_DNA"/>
</dbReference>